<feature type="domain" description="Glutamine amidotransferase type-2" evidence="7">
    <location>
        <begin position="2"/>
        <end position="208"/>
    </location>
</feature>
<evidence type="ECO:0000256" key="3">
    <source>
        <dbReference type="ARBA" id="ARBA00022840"/>
    </source>
</evidence>
<evidence type="ECO:0000256" key="1">
    <source>
        <dbReference type="ARBA" id="ARBA00005752"/>
    </source>
</evidence>
<evidence type="ECO:0000256" key="6">
    <source>
        <dbReference type="PIRSR" id="PIRSR001589-2"/>
    </source>
</evidence>
<dbReference type="OrthoDB" id="8692at2157"/>
<dbReference type="Proteomes" id="UP000318864">
    <property type="component" value="Unassembled WGS sequence"/>
</dbReference>
<evidence type="ECO:0000256" key="2">
    <source>
        <dbReference type="ARBA" id="ARBA00022741"/>
    </source>
</evidence>
<dbReference type="GO" id="GO:0005524">
    <property type="term" value="F:ATP binding"/>
    <property type="evidence" value="ECO:0007669"/>
    <property type="project" value="UniProtKB-KW"/>
</dbReference>
<reference evidence="8 9" key="1">
    <citation type="submission" date="2018-10" db="EMBL/GenBank/DDBJ databases">
        <title>Natronolimnobius sp. XQ-INN 246 isolated from Inner Mongolia Autonomous Region of China.</title>
        <authorList>
            <person name="Xue Q."/>
        </authorList>
    </citation>
    <scope>NUCLEOTIDE SEQUENCE [LARGE SCALE GENOMIC DNA]</scope>
    <source>
        <strain evidence="8 9">XQ-INN 246</strain>
    </source>
</reference>
<dbReference type="RefSeq" id="WP_141464180.1">
    <property type="nucleotide sequence ID" value="NZ_RBZW01000021.1"/>
</dbReference>
<dbReference type="InterPro" id="IPR029055">
    <property type="entry name" value="Ntn_hydrolases_N"/>
</dbReference>
<dbReference type="GO" id="GO:0006529">
    <property type="term" value="P:asparagine biosynthetic process"/>
    <property type="evidence" value="ECO:0007669"/>
    <property type="project" value="InterPro"/>
</dbReference>
<evidence type="ECO:0000313" key="8">
    <source>
        <dbReference type="EMBL" id="THE65154.1"/>
    </source>
</evidence>
<dbReference type="InterPro" id="IPR006426">
    <property type="entry name" value="Asn_synth_AEB"/>
</dbReference>
<dbReference type="AlphaFoldDB" id="A0A4S3TLT5"/>
<dbReference type="SUPFAM" id="SSF52402">
    <property type="entry name" value="Adenine nucleotide alpha hydrolases-like"/>
    <property type="match status" value="1"/>
</dbReference>
<evidence type="ECO:0000259" key="7">
    <source>
        <dbReference type="PROSITE" id="PS51278"/>
    </source>
</evidence>
<dbReference type="InterPro" id="IPR051786">
    <property type="entry name" value="ASN_synthetase/amidase"/>
</dbReference>
<evidence type="ECO:0000256" key="4">
    <source>
        <dbReference type="ARBA" id="ARBA00022962"/>
    </source>
</evidence>
<accession>A0A4S3TLT5</accession>
<dbReference type="GO" id="GO:0004066">
    <property type="term" value="F:asparagine synthase (glutamine-hydrolyzing) activity"/>
    <property type="evidence" value="ECO:0007669"/>
    <property type="project" value="UniProtKB-EC"/>
</dbReference>
<dbReference type="GO" id="GO:0005829">
    <property type="term" value="C:cytosol"/>
    <property type="evidence" value="ECO:0007669"/>
    <property type="project" value="TreeGrafter"/>
</dbReference>
<name>A0A4S3TLT5_9EURY</name>
<dbReference type="EMBL" id="RBZW01000021">
    <property type="protein sequence ID" value="THE65154.1"/>
    <property type="molecule type" value="Genomic_DNA"/>
</dbReference>
<comment type="similarity">
    <text evidence="1">Belongs to the asparagine synthetase family.</text>
</comment>
<gene>
    <name evidence="8" type="ORF">D8Y22_07990</name>
</gene>
<dbReference type="PANTHER" id="PTHR43284:SF1">
    <property type="entry name" value="ASPARAGINE SYNTHETASE"/>
    <property type="match status" value="1"/>
</dbReference>
<organism evidence="8 9">
    <name type="scientific">Salinadaptatus halalkaliphilus</name>
    <dbReference type="NCBI Taxonomy" id="2419781"/>
    <lineage>
        <taxon>Archaea</taxon>
        <taxon>Methanobacteriati</taxon>
        <taxon>Methanobacteriota</taxon>
        <taxon>Stenosarchaea group</taxon>
        <taxon>Halobacteria</taxon>
        <taxon>Halobacteriales</taxon>
        <taxon>Natrialbaceae</taxon>
        <taxon>Salinadaptatus</taxon>
    </lineage>
</organism>
<evidence type="ECO:0000256" key="5">
    <source>
        <dbReference type="PIRNR" id="PIRNR001589"/>
    </source>
</evidence>
<dbReference type="InterPro" id="IPR017932">
    <property type="entry name" value="GATase_2_dom"/>
</dbReference>
<dbReference type="Pfam" id="PF00733">
    <property type="entry name" value="Asn_synthase"/>
    <property type="match status" value="1"/>
</dbReference>
<proteinExistence type="inferred from homology"/>
<dbReference type="PANTHER" id="PTHR43284">
    <property type="entry name" value="ASPARAGINE SYNTHETASE (GLUTAMINE-HYDROLYZING)"/>
    <property type="match status" value="1"/>
</dbReference>
<sequence>MSGIVGVFDRAGGAVGPVDVESMLESLAHRGPDGSGQWCDERVGFGHQLLAATPQATTQPYDDDGLIVTADVRLDNRSELVETLSITNASSQVPDCKLLCSAYRRWGPQCVDRLVGAFAFAIWDADRRQLFCARDHVGVKPIYYHRSATTFAFSTELKGLLALPTVDDTLDERKVGDFLTGRLEDERLSFYESITRLPPAHAMTVDADGVEQWQYWSLDPSRTITLASDGAYERRFRDLLEQAVRCRLRTAGEVGAELSGGLDSSAVTVLARELLPAEQPLQTFSNVYDDAPSSDEREYIQLVTQRDGIVPHYVTLDRRGSLADASTYLSYYDKPPHNTLHFSVWEQSNRAAEAGVDVVLNGVFGDSASNYGLGVIPQLFRTGRWRHMWLELRAMGEVFQTPPHHLFVRHALLPLVPESVRRHYRNRRGRPILEANANPTLDPDFVDRIDLRSRYKRLSGPDSVRVSSTDRLRQYYSLSSGRHAANFETIDLRYGAVGIEPRSPFADKRLLEFSLAMAPTQQFADGWTRAIVRRSLEDLLPEPIRTRPWKTMMDEAFWNALALEDDRLQDLVADPGPLARYLDADELRVAYERFDADPSSRDARALWRALSLSTWVEARSPRQPTRSMPSSP</sequence>
<dbReference type="PROSITE" id="PS51278">
    <property type="entry name" value="GATASE_TYPE_2"/>
    <property type="match status" value="1"/>
</dbReference>
<evidence type="ECO:0000313" key="9">
    <source>
        <dbReference type="Proteomes" id="UP000318864"/>
    </source>
</evidence>
<dbReference type="Pfam" id="PF13537">
    <property type="entry name" value="GATase_7"/>
    <property type="match status" value="1"/>
</dbReference>
<dbReference type="Gene3D" id="3.40.50.620">
    <property type="entry name" value="HUPs"/>
    <property type="match status" value="2"/>
</dbReference>
<keyword evidence="9" id="KW-1185">Reference proteome</keyword>
<protein>
    <recommendedName>
        <fullName evidence="5">Putative asparagine synthetase [glutamine-hydrolyzing]</fullName>
        <ecNumber evidence="5">6.3.5.4</ecNumber>
    </recommendedName>
</protein>
<keyword evidence="2 5" id="KW-0547">Nucleotide-binding</keyword>
<dbReference type="InterPro" id="IPR001962">
    <property type="entry name" value="Asn_synthase"/>
</dbReference>
<dbReference type="InterPro" id="IPR014729">
    <property type="entry name" value="Rossmann-like_a/b/a_fold"/>
</dbReference>
<dbReference type="EC" id="6.3.5.4" evidence="5"/>
<dbReference type="SUPFAM" id="SSF56235">
    <property type="entry name" value="N-terminal nucleophile aminohydrolases (Ntn hydrolases)"/>
    <property type="match status" value="1"/>
</dbReference>
<feature type="binding site" evidence="6">
    <location>
        <position position="95"/>
    </location>
    <ligand>
        <name>L-glutamine</name>
        <dbReference type="ChEBI" id="CHEBI:58359"/>
    </ligand>
</feature>
<dbReference type="Gene3D" id="3.60.20.10">
    <property type="entry name" value="Glutamine Phosphoribosylpyrophosphate, subunit 1, domain 1"/>
    <property type="match status" value="1"/>
</dbReference>
<comment type="catalytic activity">
    <reaction evidence="5">
        <text>L-aspartate + L-glutamine + ATP + H2O = L-asparagine + L-glutamate + AMP + diphosphate + H(+)</text>
        <dbReference type="Rhea" id="RHEA:12228"/>
        <dbReference type="ChEBI" id="CHEBI:15377"/>
        <dbReference type="ChEBI" id="CHEBI:15378"/>
        <dbReference type="ChEBI" id="CHEBI:29985"/>
        <dbReference type="ChEBI" id="CHEBI:29991"/>
        <dbReference type="ChEBI" id="CHEBI:30616"/>
        <dbReference type="ChEBI" id="CHEBI:33019"/>
        <dbReference type="ChEBI" id="CHEBI:58048"/>
        <dbReference type="ChEBI" id="CHEBI:58359"/>
        <dbReference type="ChEBI" id="CHEBI:456215"/>
        <dbReference type="EC" id="6.3.5.4"/>
    </reaction>
</comment>
<keyword evidence="4" id="KW-0315">Glutamine amidotransferase</keyword>
<dbReference type="CDD" id="cd00712">
    <property type="entry name" value="AsnB"/>
    <property type="match status" value="1"/>
</dbReference>
<comment type="caution">
    <text evidence="8">The sequence shown here is derived from an EMBL/GenBank/DDBJ whole genome shotgun (WGS) entry which is preliminary data.</text>
</comment>
<keyword evidence="3 5" id="KW-0067">ATP-binding</keyword>
<dbReference type="InterPro" id="IPR033738">
    <property type="entry name" value="AsnB_N"/>
</dbReference>
<dbReference type="PIRSF" id="PIRSF001589">
    <property type="entry name" value="Asn_synthetase_glu-h"/>
    <property type="match status" value="1"/>
</dbReference>